<dbReference type="RefSeq" id="WP_077590265.1">
    <property type="nucleotide sequence ID" value="NZ_CP019640.1"/>
</dbReference>
<dbReference type="Pfam" id="PF00990">
    <property type="entry name" value="GGDEF"/>
    <property type="match status" value="1"/>
</dbReference>
<dbReference type="PANTHER" id="PTHR44757">
    <property type="entry name" value="DIGUANYLATE CYCLASE DGCP"/>
    <property type="match status" value="1"/>
</dbReference>
<accession>A0A1Q2L1T1</accession>
<evidence type="ECO:0000259" key="3">
    <source>
        <dbReference type="PROSITE" id="PS50887"/>
    </source>
</evidence>
<dbReference type="SMART" id="SM00052">
    <property type="entry name" value="EAL"/>
    <property type="match status" value="1"/>
</dbReference>
<dbReference type="Pfam" id="PF00989">
    <property type="entry name" value="PAS"/>
    <property type="match status" value="1"/>
</dbReference>
<dbReference type="GO" id="GO:0006355">
    <property type="term" value="P:regulation of DNA-templated transcription"/>
    <property type="evidence" value="ECO:0007669"/>
    <property type="project" value="InterPro"/>
</dbReference>
<dbReference type="NCBIfam" id="TIGR00229">
    <property type="entry name" value="sensory_box"/>
    <property type="match status" value="1"/>
</dbReference>
<dbReference type="InterPro" id="IPR001633">
    <property type="entry name" value="EAL_dom"/>
</dbReference>
<gene>
    <name evidence="4" type="ORF">B0X71_15535</name>
</gene>
<dbReference type="Pfam" id="PF13426">
    <property type="entry name" value="PAS_9"/>
    <property type="match status" value="1"/>
</dbReference>
<proteinExistence type="predicted"/>
<evidence type="ECO:0000313" key="5">
    <source>
        <dbReference type="Proteomes" id="UP000188184"/>
    </source>
</evidence>
<protein>
    <submittedName>
        <fullName evidence="4">Diguanylate cyclase</fullName>
    </submittedName>
</protein>
<dbReference type="Gene3D" id="3.30.450.20">
    <property type="entry name" value="PAS domain"/>
    <property type="match status" value="2"/>
</dbReference>
<dbReference type="PROSITE" id="PS50113">
    <property type="entry name" value="PAC"/>
    <property type="match status" value="1"/>
</dbReference>
<dbReference type="OrthoDB" id="2624050at2"/>
<dbReference type="SMART" id="SM00091">
    <property type="entry name" value="PAS"/>
    <property type="match status" value="2"/>
</dbReference>
<dbReference type="InterPro" id="IPR052155">
    <property type="entry name" value="Biofilm_reg_signaling"/>
</dbReference>
<feature type="domain" description="GGDEF" evidence="3">
    <location>
        <begin position="280"/>
        <end position="407"/>
    </location>
</feature>
<dbReference type="PROSITE" id="PS50887">
    <property type="entry name" value="GGDEF"/>
    <property type="match status" value="1"/>
</dbReference>
<dbReference type="EMBL" id="CP019640">
    <property type="protein sequence ID" value="AQQ54373.1"/>
    <property type="molecule type" value="Genomic_DNA"/>
</dbReference>
<dbReference type="CDD" id="cd01948">
    <property type="entry name" value="EAL"/>
    <property type="match status" value="1"/>
</dbReference>
<reference evidence="4 5" key="1">
    <citation type="submission" date="2017-02" db="EMBL/GenBank/DDBJ databases">
        <title>The complete genomic sequence of a novel cold adapted crude oil-degrading bacterium Planococcus qaidamina Y42.</title>
        <authorList>
            <person name="Yang R."/>
        </authorList>
    </citation>
    <scope>NUCLEOTIDE SEQUENCE [LARGE SCALE GENOMIC DNA]</scope>
    <source>
        <strain evidence="4 5">Y42</strain>
    </source>
</reference>
<sequence>MSEWQELLSSNLVFNHIPFPIIITDKDGRVVWCSQHAERAFHIKLDEVKGELYPFMRQEKAAQFKASWEKILRSRNPVRFENMEVHLHDGTDTVTTMVAKAFTSGSTRYVMTLFELDEFEESNTAFQELTSLRDGLSDSFMMLYFDKDHLITYANPLFLKTSKWTPKRIIGRPVWQMFADTPEDRQFVESILNTLESGKTWTGEARKMKKDGESYWVNLTAIPMALPEEEKYYMFLARDITKIKQFQDHLEEVAFIDPVTGLENRHRLEQIVNNAIQDGRHFSFVYLNIDQFYTLTDVSDPDVENELLTEFTNRLRMYFSDTAITRTGIHEFALVTPLSDWFIEGFVPYLRQHPIYIRGTAIPITISGSITRYPEDQQSFVHLMKASHVTIDKVKSQGGGSIAALSPDDHGRLNRKALIEKRLMHALDRNNMQVLYQPQVDILTGRITGAEALVRWRDEEAGIVSPEELIPIAEETGLIHDIGLFVLESVCQQMKDWATRGINLHVSINSSVREFRDKDMASLIQEHLDQNNCRPDQLTVEITEKFALEAEAERSIIRQMMLLQQSGVTFALDDFGTGYASFRYMQLLPISELKIDKQFIQSLSQQEKMPKLVSGMIQFGKSMDFRVIAEGVETNEQFEVLRTLGCDVTQGYLSGHPVEAAELERWLKSAD</sequence>
<dbReference type="KEGG" id="pmar:B0X71_15535"/>
<dbReference type="PANTHER" id="PTHR44757:SF2">
    <property type="entry name" value="BIOFILM ARCHITECTURE MAINTENANCE PROTEIN MBAA"/>
    <property type="match status" value="1"/>
</dbReference>
<dbReference type="InterPro" id="IPR000160">
    <property type="entry name" value="GGDEF_dom"/>
</dbReference>
<evidence type="ECO:0000259" key="2">
    <source>
        <dbReference type="PROSITE" id="PS50883"/>
    </source>
</evidence>
<dbReference type="Gene3D" id="3.20.20.450">
    <property type="entry name" value="EAL domain"/>
    <property type="match status" value="1"/>
</dbReference>
<dbReference type="InterPro" id="IPR000014">
    <property type="entry name" value="PAS"/>
</dbReference>
<dbReference type="InterPro" id="IPR043128">
    <property type="entry name" value="Rev_trsase/Diguanyl_cyclase"/>
</dbReference>
<dbReference type="AlphaFoldDB" id="A0A1Q2L1T1"/>
<dbReference type="SUPFAM" id="SSF55785">
    <property type="entry name" value="PYP-like sensor domain (PAS domain)"/>
    <property type="match status" value="2"/>
</dbReference>
<dbReference type="CDD" id="cd00130">
    <property type="entry name" value="PAS"/>
    <property type="match status" value="2"/>
</dbReference>
<dbReference type="SUPFAM" id="SSF55073">
    <property type="entry name" value="Nucleotide cyclase"/>
    <property type="match status" value="1"/>
</dbReference>
<name>A0A1Q2L1T1_9BACL</name>
<dbReference type="SMART" id="SM00267">
    <property type="entry name" value="GGDEF"/>
    <property type="match status" value="1"/>
</dbReference>
<dbReference type="InterPro" id="IPR035919">
    <property type="entry name" value="EAL_sf"/>
</dbReference>
<feature type="domain" description="PAC" evidence="1">
    <location>
        <begin position="201"/>
        <end position="252"/>
    </location>
</feature>
<dbReference type="InterPro" id="IPR013767">
    <property type="entry name" value="PAS_fold"/>
</dbReference>
<dbReference type="Proteomes" id="UP000188184">
    <property type="component" value="Chromosome"/>
</dbReference>
<dbReference type="Gene3D" id="3.30.70.270">
    <property type="match status" value="1"/>
</dbReference>
<evidence type="ECO:0000313" key="4">
    <source>
        <dbReference type="EMBL" id="AQQ54373.1"/>
    </source>
</evidence>
<dbReference type="Pfam" id="PF00563">
    <property type="entry name" value="EAL"/>
    <property type="match status" value="1"/>
</dbReference>
<dbReference type="PROSITE" id="PS50883">
    <property type="entry name" value="EAL"/>
    <property type="match status" value="1"/>
</dbReference>
<dbReference type="SUPFAM" id="SSF141868">
    <property type="entry name" value="EAL domain-like"/>
    <property type="match status" value="1"/>
</dbReference>
<dbReference type="InterPro" id="IPR029787">
    <property type="entry name" value="Nucleotide_cyclase"/>
</dbReference>
<feature type="domain" description="EAL" evidence="2">
    <location>
        <begin position="416"/>
        <end position="671"/>
    </location>
</feature>
<organism evidence="4 5">
    <name type="scientific">Planococcus lenghuensis</name>
    <dbReference type="NCBI Taxonomy" id="2213202"/>
    <lineage>
        <taxon>Bacteria</taxon>
        <taxon>Bacillati</taxon>
        <taxon>Bacillota</taxon>
        <taxon>Bacilli</taxon>
        <taxon>Bacillales</taxon>
        <taxon>Caryophanaceae</taxon>
        <taxon>Planococcus</taxon>
    </lineage>
</organism>
<evidence type="ECO:0000259" key="1">
    <source>
        <dbReference type="PROSITE" id="PS50113"/>
    </source>
</evidence>
<dbReference type="InterPro" id="IPR035965">
    <property type="entry name" value="PAS-like_dom_sf"/>
</dbReference>
<keyword evidence="5" id="KW-1185">Reference proteome</keyword>
<dbReference type="InterPro" id="IPR000700">
    <property type="entry name" value="PAS-assoc_C"/>
</dbReference>